<dbReference type="RefSeq" id="WP_091509558.1">
    <property type="nucleotide sequence ID" value="NZ_FNFH01000002.1"/>
</dbReference>
<dbReference type="EMBL" id="FNFH01000002">
    <property type="protein sequence ID" value="SDJ88209.1"/>
    <property type="molecule type" value="Genomic_DNA"/>
</dbReference>
<organism evidence="5 6">
    <name type="scientific">Microbulbifer yueqingensis</name>
    <dbReference type="NCBI Taxonomy" id="658219"/>
    <lineage>
        <taxon>Bacteria</taxon>
        <taxon>Pseudomonadati</taxon>
        <taxon>Pseudomonadota</taxon>
        <taxon>Gammaproteobacteria</taxon>
        <taxon>Cellvibrionales</taxon>
        <taxon>Microbulbiferaceae</taxon>
        <taxon>Microbulbifer</taxon>
    </lineage>
</organism>
<sequence length="286" mass="31134">MRWRQGRRSSNIEDRRGQSGPGGLGSLVALAPLLLRSKTAWVALALLLLFYFFADNQQFLGGQAGSDGAGTANAEVVEFIAVILADTEDTWDKLFQTADARYVRPKLVLYDDIIRSACGTNSSAVGPFYCPADGKVYLDLDFLGELRKLGAPGDFAFAYVIAHEVGHHVQNLIGTSRKVQEARAQVDRATANRLSVMLELQADCFAGIWAFYAHRDRRMLEPGDLEEGLAAAAAVGDDMVQGRAGREVSPDAFTHGSAGQRMHWFKRGFTTGDVARCNTFAELAGQ</sequence>
<dbReference type="Pfam" id="PF04228">
    <property type="entry name" value="Zn_peptidase"/>
    <property type="match status" value="1"/>
</dbReference>
<dbReference type="PANTHER" id="PTHR30168:SF0">
    <property type="entry name" value="INNER MEMBRANE PROTEIN"/>
    <property type="match status" value="1"/>
</dbReference>
<evidence type="ECO:0000313" key="6">
    <source>
        <dbReference type="Proteomes" id="UP000199305"/>
    </source>
</evidence>
<dbReference type="PANTHER" id="PTHR30168">
    <property type="entry name" value="PUTATIVE MEMBRANE PROTEIN YPFJ"/>
    <property type="match status" value="1"/>
</dbReference>
<evidence type="ECO:0000256" key="2">
    <source>
        <dbReference type="ARBA" id="ARBA00022692"/>
    </source>
</evidence>
<evidence type="ECO:0000256" key="3">
    <source>
        <dbReference type="ARBA" id="ARBA00022989"/>
    </source>
</evidence>
<protein>
    <recommendedName>
        <fullName evidence="7">Metalloprotease</fullName>
    </recommendedName>
</protein>
<reference evidence="6" key="1">
    <citation type="submission" date="2016-10" db="EMBL/GenBank/DDBJ databases">
        <authorList>
            <person name="Varghese N."/>
            <person name="Submissions S."/>
        </authorList>
    </citation>
    <scope>NUCLEOTIDE SEQUENCE [LARGE SCALE GENOMIC DNA]</scope>
    <source>
        <strain evidence="6">CGMCC 1.10658</strain>
    </source>
</reference>
<accession>A0A1G8XC07</accession>
<gene>
    <name evidence="5" type="ORF">SAMN05216212_1045</name>
</gene>
<comment type="subcellular location">
    <subcellularLocation>
        <location evidence="1">Membrane</location>
        <topology evidence="1">Single-pass membrane protein</topology>
    </subcellularLocation>
</comment>
<evidence type="ECO:0000256" key="4">
    <source>
        <dbReference type="ARBA" id="ARBA00023136"/>
    </source>
</evidence>
<keyword evidence="2" id="KW-0812">Transmembrane</keyword>
<dbReference type="AlphaFoldDB" id="A0A1G8XC07"/>
<evidence type="ECO:0000256" key="1">
    <source>
        <dbReference type="ARBA" id="ARBA00004167"/>
    </source>
</evidence>
<keyword evidence="4" id="KW-0472">Membrane</keyword>
<dbReference type="OrthoDB" id="9774900at2"/>
<evidence type="ECO:0000313" key="5">
    <source>
        <dbReference type="EMBL" id="SDJ88209.1"/>
    </source>
</evidence>
<dbReference type="Proteomes" id="UP000199305">
    <property type="component" value="Unassembled WGS sequence"/>
</dbReference>
<dbReference type="STRING" id="658219.SAMN05216212_1045"/>
<evidence type="ECO:0008006" key="7">
    <source>
        <dbReference type="Google" id="ProtNLM"/>
    </source>
</evidence>
<dbReference type="GO" id="GO:0016020">
    <property type="term" value="C:membrane"/>
    <property type="evidence" value="ECO:0007669"/>
    <property type="project" value="UniProtKB-SubCell"/>
</dbReference>
<keyword evidence="3" id="KW-1133">Transmembrane helix</keyword>
<keyword evidence="6" id="KW-1185">Reference proteome</keyword>
<proteinExistence type="predicted"/>
<name>A0A1G8XC07_9GAMM</name>
<dbReference type="InterPro" id="IPR007343">
    <property type="entry name" value="Uncharacterised_pept_Zn_put"/>
</dbReference>